<organism evidence="8 9">
    <name type="scientific">Quillaja saponaria</name>
    <name type="common">Soap bark tree</name>
    <dbReference type="NCBI Taxonomy" id="32244"/>
    <lineage>
        <taxon>Eukaryota</taxon>
        <taxon>Viridiplantae</taxon>
        <taxon>Streptophyta</taxon>
        <taxon>Embryophyta</taxon>
        <taxon>Tracheophyta</taxon>
        <taxon>Spermatophyta</taxon>
        <taxon>Magnoliopsida</taxon>
        <taxon>eudicotyledons</taxon>
        <taxon>Gunneridae</taxon>
        <taxon>Pentapetalae</taxon>
        <taxon>rosids</taxon>
        <taxon>fabids</taxon>
        <taxon>Fabales</taxon>
        <taxon>Quillajaceae</taxon>
        <taxon>Quillaja</taxon>
    </lineage>
</organism>
<keyword evidence="3" id="KW-0349">Heme</keyword>
<dbReference type="KEGG" id="qsa:O6P43_025485"/>
<name>A0AAD7L943_QUISA</name>
<dbReference type="SUPFAM" id="SSF48264">
    <property type="entry name" value="Cytochrome P450"/>
    <property type="match status" value="1"/>
</dbReference>
<comment type="cofactor">
    <cofactor evidence="1">
        <name>heme</name>
        <dbReference type="ChEBI" id="CHEBI:30413"/>
    </cofactor>
</comment>
<evidence type="ECO:0000313" key="9">
    <source>
        <dbReference type="Proteomes" id="UP001163823"/>
    </source>
</evidence>
<keyword evidence="7" id="KW-0503">Monooxygenase</keyword>
<accession>A0AAD7L943</accession>
<dbReference type="AlphaFoldDB" id="A0AAD7L943"/>
<evidence type="ECO:0000256" key="4">
    <source>
        <dbReference type="ARBA" id="ARBA00022723"/>
    </source>
</evidence>
<evidence type="ECO:0000313" key="8">
    <source>
        <dbReference type="EMBL" id="KAJ7953838.1"/>
    </source>
</evidence>
<dbReference type="Gene3D" id="1.10.630.10">
    <property type="entry name" value="Cytochrome P450"/>
    <property type="match status" value="1"/>
</dbReference>
<evidence type="ECO:0000256" key="5">
    <source>
        <dbReference type="ARBA" id="ARBA00023002"/>
    </source>
</evidence>
<keyword evidence="9" id="KW-1185">Reference proteome</keyword>
<dbReference type="PANTHER" id="PTHR24296">
    <property type="entry name" value="CYTOCHROME P450"/>
    <property type="match status" value="1"/>
</dbReference>
<evidence type="ECO:0000256" key="7">
    <source>
        <dbReference type="ARBA" id="ARBA00023033"/>
    </source>
</evidence>
<keyword evidence="5" id="KW-0560">Oxidoreductase</keyword>
<evidence type="ECO:0000256" key="6">
    <source>
        <dbReference type="ARBA" id="ARBA00023004"/>
    </source>
</evidence>
<keyword evidence="6" id="KW-0408">Iron</keyword>
<evidence type="ECO:0000256" key="2">
    <source>
        <dbReference type="ARBA" id="ARBA00010617"/>
    </source>
</evidence>
<protein>
    <submittedName>
        <fullName evidence="8">Cytochrome P450 family protein</fullName>
    </submittedName>
</protein>
<sequence>MQFVKLLNKDSLEKLYHLQAAITETLRLYPAVPQHPKGILEDDILLDETEVKAGGMVTLHSLLNGYPDAASFKHERWFKR</sequence>
<dbReference type="GO" id="GO:0016705">
    <property type="term" value="F:oxidoreductase activity, acting on paired donors, with incorporation or reduction of molecular oxygen"/>
    <property type="evidence" value="ECO:0007669"/>
    <property type="project" value="InterPro"/>
</dbReference>
<keyword evidence="4" id="KW-0479">Metal-binding</keyword>
<dbReference type="GO" id="GO:0020037">
    <property type="term" value="F:heme binding"/>
    <property type="evidence" value="ECO:0007669"/>
    <property type="project" value="InterPro"/>
</dbReference>
<gene>
    <name evidence="8" type="ORF">O6P43_025485</name>
</gene>
<evidence type="ECO:0000256" key="3">
    <source>
        <dbReference type="ARBA" id="ARBA00022617"/>
    </source>
</evidence>
<dbReference type="Proteomes" id="UP001163823">
    <property type="component" value="Chromosome 10"/>
</dbReference>
<dbReference type="InterPro" id="IPR001128">
    <property type="entry name" value="Cyt_P450"/>
</dbReference>
<dbReference type="GO" id="GO:0005506">
    <property type="term" value="F:iron ion binding"/>
    <property type="evidence" value="ECO:0007669"/>
    <property type="project" value="InterPro"/>
</dbReference>
<evidence type="ECO:0000256" key="1">
    <source>
        <dbReference type="ARBA" id="ARBA00001971"/>
    </source>
</evidence>
<dbReference type="InterPro" id="IPR036396">
    <property type="entry name" value="Cyt_P450_sf"/>
</dbReference>
<dbReference type="GO" id="GO:0004497">
    <property type="term" value="F:monooxygenase activity"/>
    <property type="evidence" value="ECO:0007669"/>
    <property type="project" value="UniProtKB-KW"/>
</dbReference>
<dbReference type="EMBL" id="JARAOO010000010">
    <property type="protein sequence ID" value="KAJ7953838.1"/>
    <property type="molecule type" value="Genomic_DNA"/>
</dbReference>
<comment type="caution">
    <text evidence="8">The sequence shown here is derived from an EMBL/GenBank/DDBJ whole genome shotgun (WGS) entry which is preliminary data.</text>
</comment>
<comment type="similarity">
    <text evidence="2">Belongs to the cytochrome P450 family.</text>
</comment>
<dbReference type="Pfam" id="PF00067">
    <property type="entry name" value="p450"/>
    <property type="match status" value="1"/>
</dbReference>
<reference evidence="8" key="1">
    <citation type="journal article" date="2023" name="Science">
        <title>Elucidation of the pathway for biosynthesis of saponin adjuvants from the soapbark tree.</title>
        <authorList>
            <person name="Reed J."/>
            <person name="Orme A."/>
            <person name="El-Demerdash A."/>
            <person name="Owen C."/>
            <person name="Martin L.B.B."/>
            <person name="Misra R.C."/>
            <person name="Kikuchi S."/>
            <person name="Rejzek M."/>
            <person name="Martin A.C."/>
            <person name="Harkess A."/>
            <person name="Leebens-Mack J."/>
            <person name="Louveau T."/>
            <person name="Stephenson M.J."/>
            <person name="Osbourn A."/>
        </authorList>
    </citation>
    <scope>NUCLEOTIDE SEQUENCE</scope>
    <source>
        <strain evidence="8">S10</strain>
    </source>
</reference>
<proteinExistence type="inferred from homology"/>